<dbReference type="GO" id="GO:0005886">
    <property type="term" value="C:plasma membrane"/>
    <property type="evidence" value="ECO:0007669"/>
    <property type="project" value="TreeGrafter"/>
</dbReference>
<dbReference type="Gene3D" id="1.20.1530.20">
    <property type="match status" value="1"/>
</dbReference>
<evidence type="ECO:0000313" key="3">
    <source>
        <dbReference type="EMBL" id="WBM36574.1"/>
    </source>
</evidence>
<feature type="transmembrane region" description="Helical" evidence="1">
    <location>
        <begin position="170"/>
        <end position="189"/>
    </location>
</feature>
<dbReference type="Pfam" id="PF13593">
    <property type="entry name" value="SBF_like"/>
    <property type="match status" value="1"/>
</dbReference>
<gene>
    <name evidence="2" type="ORF">DF183_04085</name>
    <name evidence="3" type="ORF">M2J83_12180</name>
</gene>
<dbReference type="EMBL" id="QEXO01000001">
    <property type="protein sequence ID" value="PWE15914.1"/>
    <property type="molecule type" value="Genomic_DNA"/>
</dbReference>
<dbReference type="PANTHER" id="PTHR18640">
    <property type="entry name" value="SOLUTE CARRIER FAMILY 10 MEMBER 7"/>
    <property type="match status" value="1"/>
</dbReference>
<feature type="transmembrane region" description="Helical" evidence="1">
    <location>
        <begin position="69"/>
        <end position="88"/>
    </location>
</feature>
<dbReference type="PIRSF" id="PIRSF026166">
    <property type="entry name" value="UCP026166"/>
    <property type="match status" value="1"/>
</dbReference>
<dbReference type="InterPro" id="IPR038770">
    <property type="entry name" value="Na+/solute_symporter_sf"/>
</dbReference>
<dbReference type="RefSeq" id="WP_042481009.1">
    <property type="nucleotide sequence ID" value="NZ_CAXOJJ010000026.1"/>
</dbReference>
<name>A0A0M7CZ24_ALCFA</name>
<evidence type="ECO:0000313" key="5">
    <source>
        <dbReference type="Proteomes" id="UP001211866"/>
    </source>
</evidence>
<reference evidence="2 4" key="2">
    <citation type="submission" date="2018-05" db="EMBL/GenBank/DDBJ databases">
        <authorList>
            <person name="Lanie J.A."/>
            <person name="Ng W.-L."/>
            <person name="Kazmierczak K.M."/>
            <person name="Andrzejewski T.M."/>
            <person name="Davidsen T.M."/>
            <person name="Wayne K.J."/>
            <person name="Tettelin H."/>
            <person name="Glass J.I."/>
            <person name="Rusch D."/>
            <person name="Podicherti R."/>
            <person name="Tsui H.-C.T."/>
            <person name="Winkler M.E."/>
        </authorList>
    </citation>
    <scope>NUCLEOTIDE SEQUENCE [LARGE SCALE GENOMIC DNA]</scope>
    <source>
        <strain evidence="2 4">YBY</strain>
    </source>
</reference>
<feature type="transmembrane region" description="Helical" evidence="1">
    <location>
        <begin position="128"/>
        <end position="150"/>
    </location>
</feature>
<keyword evidence="1" id="KW-1133">Transmembrane helix</keyword>
<dbReference type="AlphaFoldDB" id="A0A0M7CZ24"/>
<keyword evidence="1" id="KW-0472">Membrane</keyword>
<evidence type="ECO:0000313" key="4">
    <source>
        <dbReference type="Proteomes" id="UP000245216"/>
    </source>
</evidence>
<feature type="transmembrane region" description="Helical" evidence="1">
    <location>
        <begin position="32"/>
        <end position="49"/>
    </location>
</feature>
<protein>
    <submittedName>
        <fullName evidence="2">Bile acid:sodium symporter</fullName>
    </submittedName>
</protein>
<feature type="transmembrane region" description="Helical" evidence="1">
    <location>
        <begin position="7"/>
        <end position="26"/>
    </location>
</feature>
<dbReference type="InterPro" id="IPR016833">
    <property type="entry name" value="Put_Na-Bile_cotransptr"/>
</dbReference>
<reference evidence="2 4" key="1">
    <citation type="submission" date="2018-05" db="EMBL/GenBank/DDBJ databases">
        <title>Genome Sequence of an Efficient Indole-Degrading Bacterium, Alcaligenes sp.YBY.</title>
        <authorList>
            <person name="Yang B."/>
        </authorList>
    </citation>
    <scope>NUCLEOTIDE SEQUENCE [LARGE SCALE GENOMIC DNA]</scope>
    <source>
        <strain evidence="2 4">YBY</strain>
    </source>
</reference>
<dbReference type="PANTHER" id="PTHR18640:SF5">
    <property type="entry name" value="SODIUM_BILE ACID COTRANSPORTER 7"/>
    <property type="match status" value="1"/>
</dbReference>
<organism evidence="2 4">
    <name type="scientific">Alcaligenes faecalis</name>
    <dbReference type="NCBI Taxonomy" id="511"/>
    <lineage>
        <taxon>Bacteria</taxon>
        <taxon>Pseudomonadati</taxon>
        <taxon>Pseudomonadota</taxon>
        <taxon>Betaproteobacteria</taxon>
        <taxon>Burkholderiales</taxon>
        <taxon>Alcaligenaceae</taxon>
        <taxon>Alcaligenes</taxon>
    </lineage>
</organism>
<feature type="transmembrane region" description="Helical" evidence="1">
    <location>
        <begin position="100"/>
        <end position="121"/>
    </location>
</feature>
<sequence length="334" mass="35893">MFSQLRLLFDNFTLILIGVVALASFFPAYGQGAVFFDVITGLAIALLFFMHGAKLSREAIIAGATHWRLHLLVFGCTFVMFPLLGLLSKPILLPLLGMPLFVGILYMCALPGTVQSAIAFTSIARGNVPAAICSASASSLIGIVLTPVLLKLLLDADGGSATSTLDAIKKISLQLLLPFVVGHLMRPLIGKWMDRNRKWLRSVDQSSILLVVYTAFSASVIGGLWQAVPPKSLAILAVVCLVLLAIILFLTTWLARKLGFNKEDEITIVFGGSKKSLATGVPMAQVLFTGAAIGPALLPIMIFHQIQLMACAFIANKYAQRPETPEEKAQLQSA</sequence>
<feature type="transmembrane region" description="Helical" evidence="1">
    <location>
        <begin position="210"/>
        <end position="228"/>
    </location>
</feature>
<dbReference type="GeneID" id="29368276"/>
<dbReference type="Proteomes" id="UP000245216">
    <property type="component" value="Unassembled WGS sequence"/>
</dbReference>
<feature type="transmembrane region" description="Helical" evidence="1">
    <location>
        <begin position="234"/>
        <end position="255"/>
    </location>
</feature>
<reference evidence="3 5" key="3">
    <citation type="submission" date="2022-05" db="EMBL/GenBank/DDBJ databases">
        <title>Complete sequence of strain NY11312.</title>
        <authorList>
            <person name="Zhou D."/>
        </authorList>
    </citation>
    <scope>NUCLEOTIDE SEQUENCE [LARGE SCALE GENOMIC DNA]</scope>
    <source>
        <strain evidence="3 5">NY11312</strain>
    </source>
</reference>
<keyword evidence="5" id="KW-1185">Reference proteome</keyword>
<accession>A0A0M7CZ24</accession>
<dbReference type="KEGG" id="afa:UZ73_00985"/>
<accession>A0A0S2JM97</accession>
<proteinExistence type="predicted"/>
<evidence type="ECO:0000313" key="2">
    <source>
        <dbReference type="EMBL" id="PWE15914.1"/>
    </source>
</evidence>
<dbReference type="EMBL" id="CP096916">
    <property type="protein sequence ID" value="WBM36574.1"/>
    <property type="molecule type" value="Genomic_DNA"/>
</dbReference>
<keyword evidence="1" id="KW-0812">Transmembrane</keyword>
<dbReference type="Proteomes" id="UP001211866">
    <property type="component" value="Chromosome"/>
</dbReference>
<evidence type="ECO:0000256" key="1">
    <source>
        <dbReference type="SAM" id="Phobius"/>
    </source>
</evidence>
<dbReference type="OrthoDB" id="9792271at2"/>